<accession>A0A9W8WXT9</accession>
<sequence>MKDDSEASFASKDVLIIPSRKAPPTWKISDESRYLAELNMYDEEVEKSPAISRAWVVQGRFLSHRSLHTTRAQLWFGYRQHLIACEIFPEGYTKASMDPNFAQASEESKEKILADEYKGQQEARWYKLAENYARCGPTVATDKIIAFAGVEGSFTKVFPDN</sequence>
<dbReference type="AlphaFoldDB" id="A0A9W8WXT9"/>
<organism evidence="1 2">
    <name type="scientific">Didymella glomerata</name>
    <dbReference type="NCBI Taxonomy" id="749621"/>
    <lineage>
        <taxon>Eukaryota</taxon>
        <taxon>Fungi</taxon>
        <taxon>Dikarya</taxon>
        <taxon>Ascomycota</taxon>
        <taxon>Pezizomycotina</taxon>
        <taxon>Dothideomycetes</taxon>
        <taxon>Pleosporomycetidae</taxon>
        <taxon>Pleosporales</taxon>
        <taxon>Pleosporineae</taxon>
        <taxon>Didymellaceae</taxon>
        <taxon>Didymella</taxon>
    </lineage>
</organism>
<dbReference type="PANTHER" id="PTHR33112:SF10">
    <property type="entry name" value="TOL"/>
    <property type="match status" value="1"/>
</dbReference>
<reference evidence="1" key="1">
    <citation type="submission" date="2022-10" db="EMBL/GenBank/DDBJ databases">
        <title>Tapping the CABI collections for fungal endophytes: first genome assemblies for Collariella, Neodidymelliopsis, Ascochyta clinopodiicola, Didymella pomorum, Didymosphaeria variabile, Neocosmospora piperis and Neocucurbitaria cava.</title>
        <authorList>
            <person name="Hill R."/>
        </authorList>
    </citation>
    <scope>NUCLEOTIDE SEQUENCE</scope>
    <source>
        <strain evidence="1">IMI 360193</strain>
    </source>
</reference>
<comment type="caution">
    <text evidence="1">The sequence shown here is derived from an EMBL/GenBank/DDBJ whole genome shotgun (WGS) entry which is preliminary data.</text>
</comment>
<protein>
    <submittedName>
        <fullName evidence="1">Uncharacterized protein</fullName>
    </submittedName>
</protein>
<dbReference type="Proteomes" id="UP001140562">
    <property type="component" value="Unassembled WGS sequence"/>
</dbReference>
<keyword evidence="2" id="KW-1185">Reference proteome</keyword>
<dbReference type="EMBL" id="JAPEUV010000064">
    <property type="protein sequence ID" value="KAJ4335224.1"/>
    <property type="molecule type" value="Genomic_DNA"/>
</dbReference>
<evidence type="ECO:0000313" key="1">
    <source>
        <dbReference type="EMBL" id="KAJ4335224.1"/>
    </source>
</evidence>
<evidence type="ECO:0000313" key="2">
    <source>
        <dbReference type="Proteomes" id="UP001140562"/>
    </source>
</evidence>
<gene>
    <name evidence="1" type="ORF">N0V87_006265</name>
</gene>
<dbReference type="OrthoDB" id="3755424at2759"/>
<dbReference type="PANTHER" id="PTHR33112">
    <property type="entry name" value="DOMAIN PROTEIN, PUTATIVE-RELATED"/>
    <property type="match status" value="1"/>
</dbReference>
<proteinExistence type="predicted"/>
<name>A0A9W8WXT9_9PLEO</name>